<protein>
    <submittedName>
        <fullName evidence="1">Uncharacterized protein</fullName>
    </submittedName>
</protein>
<name>A0A8G0LPQ7_9HYPO</name>
<sequence length="105" mass="11715">MYRTMGTEGMPTLDGTNRFPYINTHLRYCTQYSSQQQILQHGHLVSPPVVTSKISAIQFPDLVGSPIPNSVSHVVFDAQETMAATRVISSRRYKAPHKPPVPFTS</sequence>
<dbReference type="AlphaFoldDB" id="A0A8G0LPQ7"/>
<gene>
    <name evidence="1" type="ORF">H0G86_013054</name>
</gene>
<dbReference type="Proteomes" id="UP000826661">
    <property type="component" value="Chromosome VII"/>
</dbReference>
<organism evidence="1 2">
    <name type="scientific">Trichoderma simmonsii</name>
    <dbReference type="NCBI Taxonomy" id="1491479"/>
    <lineage>
        <taxon>Eukaryota</taxon>
        <taxon>Fungi</taxon>
        <taxon>Dikarya</taxon>
        <taxon>Ascomycota</taxon>
        <taxon>Pezizomycotina</taxon>
        <taxon>Sordariomycetes</taxon>
        <taxon>Hypocreomycetidae</taxon>
        <taxon>Hypocreales</taxon>
        <taxon>Hypocreaceae</taxon>
        <taxon>Trichoderma</taxon>
    </lineage>
</organism>
<proteinExistence type="predicted"/>
<keyword evidence="2" id="KW-1185">Reference proteome</keyword>
<accession>A0A8G0LPQ7</accession>
<evidence type="ECO:0000313" key="1">
    <source>
        <dbReference type="EMBL" id="QYT06192.1"/>
    </source>
</evidence>
<dbReference type="EMBL" id="CP075870">
    <property type="protein sequence ID" value="QYT06192.1"/>
    <property type="molecule type" value="Genomic_DNA"/>
</dbReference>
<evidence type="ECO:0000313" key="2">
    <source>
        <dbReference type="Proteomes" id="UP000826661"/>
    </source>
</evidence>
<reference evidence="1 2" key="1">
    <citation type="journal article" date="2021" name="BMC Genomics">
        <title>Telomere-to-telomere genome assembly of asparaginase-producing Trichoderma simmonsii.</title>
        <authorList>
            <person name="Chung D."/>
            <person name="Kwon Y.M."/>
            <person name="Yang Y."/>
        </authorList>
    </citation>
    <scope>NUCLEOTIDE SEQUENCE [LARGE SCALE GENOMIC DNA]</scope>
    <source>
        <strain evidence="1 2">GH-Sj1</strain>
    </source>
</reference>